<keyword evidence="3" id="KW-1185">Reference proteome</keyword>
<organism evidence="2 3">
    <name type="scientific">Gymnopilus dilepis</name>
    <dbReference type="NCBI Taxonomy" id="231916"/>
    <lineage>
        <taxon>Eukaryota</taxon>
        <taxon>Fungi</taxon>
        <taxon>Dikarya</taxon>
        <taxon>Basidiomycota</taxon>
        <taxon>Agaricomycotina</taxon>
        <taxon>Agaricomycetes</taxon>
        <taxon>Agaricomycetidae</taxon>
        <taxon>Agaricales</taxon>
        <taxon>Agaricineae</taxon>
        <taxon>Hymenogastraceae</taxon>
        <taxon>Gymnopilus</taxon>
    </lineage>
</organism>
<dbReference type="STRING" id="231916.A0A409VR11"/>
<evidence type="ECO:0000256" key="1">
    <source>
        <dbReference type="SAM" id="MobiDB-lite"/>
    </source>
</evidence>
<dbReference type="Proteomes" id="UP000284706">
    <property type="component" value="Unassembled WGS sequence"/>
</dbReference>
<sequence>MIPASSSTPKRLQSKPSFRYPVSMDAFLGKAGKRLFEQHLQQYAPADPLYETYTNERGKQKRRKRALPPGLSKRDARILKKLMSRAHYLDKGFNLCGLRFGYTFLIGLIPLVGDFADMGMNYLLVVRPAQQLDIPNWLLRRMLVNNAVSAGMGFVPFIGDVFLAAYKANSRNVALIEEFLRIRGEEFLKMGGSVEPEAESSGWFGVAKRKNKKGKAAANEPPVAPPTDVEQIKPGAGMTGPELKGRLEDVPPPKVDSKHARKRSLSPGFGLFGSKKSKSSPVAAEPMPAPGATGRFVEHVGGMPGGPGPAGPSAS</sequence>
<dbReference type="Pfam" id="PF13430">
    <property type="entry name" value="DUF4112"/>
    <property type="match status" value="1"/>
</dbReference>
<feature type="compositionally biased region" description="Pro residues" evidence="1">
    <location>
        <begin position="306"/>
        <end position="315"/>
    </location>
</feature>
<dbReference type="EMBL" id="NHYE01005590">
    <property type="protein sequence ID" value="PPQ68678.1"/>
    <property type="molecule type" value="Genomic_DNA"/>
</dbReference>
<proteinExistence type="predicted"/>
<evidence type="ECO:0000313" key="2">
    <source>
        <dbReference type="EMBL" id="PPQ68678.1"/>
    </source>
</evidence>
<feature type="region of interest" description="Disordered" evidence="1">
    <location>
        <begin position="214"/>
        <end position="315"/>
    </location>
</feature>
<dbReference type="AlphaFoldDB" id="A0A409VR11"/>
<dbReference type="PANTHER" id="PTHR35519:SF2">
    <property type="entry name" value="PH DOMAIN PROTEIN"/>
    <property type="match status" value="1"/>
</dbReference>
<comment type="caution">
    <text evidence="2">The sequence shown here is derived from an EMBL/GenBank/DDBJ whole genome shotgun (WGS) entry which is preliminary data.</text>
</comment>
<gene>
    <name evidence="2" type="ORF">CVT26_002960</name>
</gene>
<name>A0A409VR11_9AGAR</name>
<evidence type="ECO:0000313" key="3">
    <source>
        <dbReference type="Proteomes" id="UP000284706"/>
    </source>
</evidence>
<protein>
    <submittedName>
        <fullName evidence="2">Uncharacterized protein</fullName>
    </submittedName>
</protein>
<dbReference type="InterPro" id="IPR025187">
    <property type="entry name" value="DUF4112"/>
</dbReference>
<dbReference type="OrthoDB" id="2103474at2759"/>
<reference evidence="2 3" key="1">
    <citation type="journal article" date="2018" name="Evol. Lett.">
        <title>Horizontal gene cluster transfer increased hallucinogenic mushroom diversity.</title>
        <authorList>
            <person name="Reynolds H.T."/>
            <person name="Vijayakumar V."/>
            <person name="Gluck-Thaler E."/>
            <person name="Korotkin H.B."/>
            <person name="Matheny P.B."/>
            <person name="Slot J.C."/>
        </authorList>
    </citation>
    <scope>NUCLEOTIDE SEQUENCE [LARGE SCALE GENOMIC DNA]</scope>
    <source>
        <strain evidence="2 3">SRW20</strain>
    </source>
</reference>
<dbReference type="InParanoid" id="A0A409VR11"/>
<dbReference type="PANTHER" id="PTHR35519">
    <property type="entry name" value="MEMBRANE PROTEINS"/>
    <property type="match status" value="1"/>
</dbReference>
<feature type="compositionally biased region" description="Basic and acidic residues" evidence="1">
    <location>
        <begin position="243"/>
        <end position="258"/>
    </location>
</feature>
<accession>A0A409VR11</accession>